<evidence type="ECO:0000313" key="1">
    <source>
        <dbReference type="EMBL" id="MDR6168766.1"/>
    </source>
</evidence>
<reference evidence="1 2" key="1">
    <citation type="submission" date="2023-08" db="EMBL/GenBank/DDBJ databases">
        <title>Functional and genomic diversity of the sorghum phyllosphere microbiome.</title>
        <authorList>
            <person name="Shade A."/>
        </authorList>
    </citation>
    <scope>NUCLEOTIDE SEQUENCE [LARGE SCALE GENOMIC DNA]</scope>
    <source>
        <strain evidence="1 2">SORGH_AS_0919</strain>
    </source>
</reference>
<proteinExistence type="predicted"/>
<dbReference type="EMBL" id="JAVIZA010000001">
    <property type="protein sequence ID" value="MDR6168766.1"/>
    <property type="molecule type" value="Genomic_DNA"/>
</dbReference>
<gene>
    <name evidence="1" type="ORF">QE367_002970</name>
</gene>
<accession>A0ABU1I544</accession>
<keyword evidence="2" id="KW-1185">Reference proteome</keyword>
<evidence type="ECO:0000313" key="2">
    <source>
        <dbReference type="Proteomes" id="UP001260188"/>
    </source>
</evidence>
<name>A0ABU1I544_9MICO</name>
<sequence>MINIDQPVPLFVGPGFYGDPDLELRFPPEYSDEILGLLDDEGIAHGTALEFSAGADLWIETVRVVGSAAGLTSLASVIHTVVNRHSKKRFQLKRDGGFEVAADGYSKKAVQQLLDEAVSDKTALDRRVAEQMGAEEERKEQ</sequence>
<comment type="caution">
    <text evidence="1">The sequence shown here is derived from an EMBL/GenBank/DDBJ whole genome shotgun (WGS) entry which is preliminary data.</text>
</comment>
<protein>
    <submittedName>
        <fullName evidence="1">Uncharacterized protein</fullName>
    </submittedName>
</protein>
<dbReference type="RefSeq" id="WP_309667723.1">
    <property type="nucleotide sequence ID" value="NZ_JAVIZA010000001.1"/>
</dbReference>
<dbReference type="Proteomes" id="UP001260188">
    <property type="component" value="Unassembled WGS sequence"/>
</dbReference>
<organism evidence="1 2">
    <name type="scientific">Microbacterium paludicola</name>
    <dbReference type="NCBI Taxonomy" id="300019"/>
    <lineage>
        <taxon>Bacteria</taxon>
        <taxon>Bacillati</taxon>
        <taxon>Actinomycetota</taxon>
        <taxon>Actinomycetes</taxon>
        <taxon>Micrococcales</taxon>
        <taxon>Microbacteriaceae</taxon>
        <taxon>Microbacterium</taxon>
    </lineage>
</organism>